<dbReference type="HOGENOM" id="CLU_632697_0_0_3"/>
<sequence>MFYQGKQQIIIMNRAQAYELAKARGYNKSISAFGGQFTRNPQAVVCGIKRIEKGVFVEVDSEATAAVHSNDDHNSITVETQPPSLPLNEEKTLLEEPPPSTTSPETTQKDNSPLQQKSKDSPEDDSSSFTQESEAQDPQQPSETQETPEQPGGPNEFPTAATEITQKDQLAPKQDDSAEEKKSFRQQSDRPPRIRRKLYTANGTHQAICRFQGVLMPKPEGEKGFKLLLPGLEVEAHFAFSKTLWYYRQNPHLFEGVKNYIGYPKLTGEGKLVKIQIVAIDQQQTFQREQWEFIGMWCGPQKALFVQRQGQMFPDEERPHYYKYRFKNQDEYRKYLWDRYAYQIIAKREGDELLIVRNNPFACPRRKPEPPMRGKPPFGDRSASGGKPSFGDRPPSDSRPDRRERVISPGESKSTLPKPSGKPQPRVVRTSES</sequence>
<protein>
    <submittedName>
        <fullName evidence="2">Uncharacterized protein</fullName>
    </submittedName>
</protein>
<reference evidence="3" key="1">
    <citation type="journal article" date="2011" name="MBio">
        <title>Novel metabolic attributes of the genus Cyanothece, comprising a group of unicellular nitrogen-fixing Cyanobacteria.</title>
        <authorList>
            <person name="Bandyopadhyay A."/>
            <person name="Elvitigala T."/>
            <person name="Welsh E."/>
            <person name="Stockel J."/>
            <person name="Liberton M."/>
            <person name="Min H."/>
            <person name="Sherman L.A."/>
            <person name="Pakrasi H.B."/>
        </authorList>
    </citation>
    <scope>NUCLEOTIDE SEQUENCE [LARGE SCALE GENOMIC DNA]</scope>
    <source>
        <strain evidence="3">PCC 7822</strain>
    </source>
</reference>
<accession>E0U916</accession>
<proteinExistence type="predicted"/>
<feature type="region of interest" description="Disordered" evidence="1">
    <location>
        <begin position="90"/>
        <end position="194"/>
    </location>
</feature>
<evidence type="ECO:0000313" key="3">
    <source>
        <dbReference type="Proteomes" id="UP000008206"/>
    </source>
</evidence>
<feature type="compositionally biased region" description="Basic and acidic residues" evidence="1">
    <location>
        <begin position="173"/>
        <end position="192"/>
    </location>
</feature>
<organism evidence="2 3">
    <name type="scientific">Gloeothece verrucosa (strain PCC 7822)</name>
    <name type="common">Cyanothece sp. (strain PCC 7822)</name>
    <dbReference type="NCBI Taxonomy" id="497965"/>
    <lineage>
        <taxon>Bacteria</taxon>
        <taxon>Bacillati</taxon>
        <taxon>Cyanobacteriota</taxon>
        <taxon>Cyanophyceae</taxon>
        <taxon>Oscillatoriophycideae</taxon>
        <taxon>Chroococcales</taxon>
        <taxon>Aphanothecaceae</taxon>
        <taxon>Gloeothece</taxon>
        <taxon>Gloeothece verrucosa</taxon>
    </lineage>
</organism>
<dbReference type="KEGG" id="cyj:Cyan7822_4237"/>
<dbReference type="Proteomes" id="UP000008206">
    <property type="component" value="Chromosome"/>
</dbReference>
<evidence type="ECO:0000313" key="2">
    <source>
        <dbReference type="EMBL" id="ADN16155.1"/>
    </source>
</evidence>
<feature type="compositionally biased region" description="Basic and acidic residues" evidence="1">
    <location>
        <begin position="394"/>
        <end position="406"/>
    </location>
</feature>
<dbReference type="AlphaFoldDB" id="E0U916"/>
<keyword evidence="3" id="KW-1185">Reference proteome</keyword>
<feature type="compositionally biased region" description="Low complexity" evidence="1">
    <location>
        <begin position="138"/>
        <end position="150"/>
    </location>
</feature>
<dbReference type="EMBL" id="CP002198">
    <property type="protein sequence ID" value="ADN16155.1"/>
    <property type="molecule type" value="Genomic_DNA"/>
</dbReference>
<gene>
    <name evidence="2" type="ordered locus">Cyan7822_4237</name>
</gene>
<feature type="region of interest" description="Disordered" evidence="1">
    <location>
        <begin position="361"/>
        <end position="433"/>
    </location>
</feature>
<dbReference type="eggNOG" id="ENOG5033TPS">
    <property type="taxonomic scope" value="Bacteria"/>
</dbReference>
<evidence type="ECO:0000256" key="1">
    <source>
        <dbReference type="SAM" id="MobiDB-lite"/>
    </source>
</evidence>
<name>E0U916_GLOV7</name>